<organism evidence="3 5">
    <name type="scientific">Lachnospira eligens</name>
    <dbReference type="NCBI Taxonomy" id="39485"/>
    <lineage>
        <taxon>Bacteria</taxon>
        <taxon>Bacillati</taxon>
        <taxon>Bacillota</taxon>
        <taxon>Clostridia</taxon>
        <taxon>Lachnospirales</taxon>
        <taxon>Lachnospiraceae</taxon>
        <taxon>Lachnospira</taxon>
    </lineage>
</organism>
<evidence type="ECO:0000256" key="1">
    <source>
        <dbReference type="SAM" id="Phobius"/>
    </source>
</evidence>
<evidence type="ECO:0000313" key="5">
    <source>
        <dbReference type="Proteomes" id="UP000284794"/>
    </source>
</evidence>
<proteinExistence type="predicted"/>
<feature type="transmembrane region" description="Helical" evidence="1">
    <location>
        <begin position="28"/>
        <end position="46"/>
    </location>
</feature>
<reference evidence="5 6" key="1">
    <citation type="submission" date="2018-08" db="EMBL/GenBank/DDBJ databases">
        <title>A genome reference for cultivated species of the human gut microbiota.</title>
        <authorList>
            <person name="Zou Y."/>
            <person name="Xue W."/>
            <person name="Luo G."/>
        </authorList>
    </citation>
    <scope>NUCLEOTIDE SEQUENCE [LARGE SCALE GENOMIC DNA]</scope>
    <source>
        <strain evidence="4 6">AF36-7BH</strain>
        <strain evidence="3 5">AM32-2AC</strain>
        <strain evidence="2 7">AM37-3BH</strain>
    </source>
</reference>
<keyword evidence="1" id="KW-0812">Transmembrane</keyword>
<sequence length="174" mass="19989">MEQDMEGLEDNTIKQTNSCYNKSKKKKVIIIVIAILCVAAVIGFVITKVVTTPKVEIDYGTSDIYTQKDMDEAIKVIKRKIRHMKGFELHKVYYAGDKSSNSDSVLKWINELAKRDGWTDDFTEVIYFKSDFHTSKKEKDVENTGFDVDDEETGYGWYLARTEGGKWRIISSGY</sequence>
<dbReference type="Proteomes" id="UP000285201">
    <property type="component" value="Unassembled WGS sequence"/>
</dbReference>
<evidence type="ECO:0000313" key="6">
    <source>
        <dbReference type="Proteomes" id="UP000285201"/>
    </source>
</evidence>
<evidence type="ECO:0000313" key="2">
    <source>
        <dbReference type="EMBL" id="RHC12104.1"/>
    </source>
</evidence>
<evidence type="ECO:0000313" key="3">
    <source>
        <dbReference type="EMBL" id="RHD03998.1"/>
    </source>
</evidence>
<name>A0A414D4I3_9FIRM</name>
<dbReference type="EMBL" id="QSHM01000014">
    <property type="protein sequence ID" value="RHC12104.1"/>
    <property type="molecule type" value="Genomic_DNA"/>
</dbReference>
<dbReference type="AlphaFoldDB" id="A0A414D4I3"/>
<dbReference type="Proteomes" id="UP000285844">
    <property type="component" value="Unassembled WGS sequence"/>
</dbReference>
<dbReference type="Proteomes" id="UP000284794">
    <property type="component" value="Unassembled WGS sequence"/>
</dbReference>
<dbReference type="EMBL" id="QROY01000011">
    <property type="protein sequence ID" value="RHL66314.1"/>
    <property type="molecule type" value="Genomic_DNA"/>
</dbReference>
<comment type="caution">
    <text evidence="3">The sequence shown here is derived from an EMBL/GenBank/DDBJ whole genome shotgun (WGS) entry which is preliminary data.</text>
</comment>
<evidence type="ECO:0000313" key="7">
    <source>
        <dbReference type="Proteomes" id="UP000285844"/>
    </source>
</evidence>
<accession>A0A414D4I3</accession>
<evidence type="ECO:0008006" key="8">
    <source>
        <dbReference type="Google" id="ProtNLM"/>
    </source>
</evidence>
<gene>
    <name evidence="4" type="ORF">DW007_11570</name>
    <name evidence="3" type="ORF">DW811_14595</name>
    <name evidence="2" type="ORF">DW858_11195</name>
</gene>
<protein>
    <recommendedName>
        <fullName evidence="8">DUF4829 domain-containing protein</fullName>
    </recommendedName>
</protein>
<dbReference type="EMBL" id="QSIS01000036">
    <property type="protein sequence ID" value="RHD03998.1"/>
    <property type="molecule type" value="Genomic_DNA"/>
</dbReference>
<evidence type="ECO:0000313" key="4">
    <source>
        <dbReference type="EMBL" id="RHL66314.1"/>
    </source>
</evidence>
<keyword evidence="1" id="KW-1133">Transmembrane helix</keyword>
<keyword evidence="1" id="KW-0472">Membrane</keyword>